<dbReference type="CDD" id="cd00075">
    <property type="entry name" value="HATPase"/>
    <property type="match status" value="1"/>
</dbReference>
<dbReference type="GO" id="GO:0004721">
    <property type="term" value="F:phosphoprotein phosphatase activity"/>
    <property type="evidence" value="ECO:0007669"/>
    <property type="project" value="TreeGrafter"/>
</dbReference>
<evidence type="ECO:0000313" key="14">
    <source>
        <dbReference type="Proteomes" id="UP000287188"/>
    </source>
</evidence>
<organism evidence="13 14">
    <name type="scientific">Dictyobacter kobayashii</name>
    <dbReference type="NCBI Taxonomy" id="2014872"/>
    <lineage>
        <taxon>Bacteria</taxon>
        <taxon>Bacillati</taxon>
        <taxon>Chloroflexota</taxon>
        <taxon>Ktedonobacteria</taxon>
        <taxon>Ktedonobacterales</taxon>
        <taxon>Dictyobacteraceae</taxon>
        <taxon>Dictyobacter</taxon>
    </lineage>
</organism>
<dbReference type="PROSITE" id="PS50109">
    <property type="entry name" value="HIS_KIN"/>
    <property type="match status" value="1"/>
</dbReference>
<dbReference type="GO" id="GO:0005886">
    <property type="term" value="C:plasma membrane"/>
    <property type="evidence" value="ECO:0007669"/>
    <property type="project" value="UniProtKB-SubCell"/>
</dbReference>
<dbReference type="GO" id="GO:0016036">
    <property type="term" value="P:cellular response to phosphate starvation"/>
    <property type="evidence" value="ECO:0007669"/>
    <property type="project" value="TreeGrafter"/>
</dbReference>
<dbReference type="Pfam" id="PF00512">
    <property type="entry name" value="HisKA"/>
    <property type="match status" value="1"/>
</dbReference>
<evidence type="ECO:0000256" key="9">
    <source>
        <dbReference type="ARBA" id="ARBA00022840"/>
    </source>
</evidence>
<keyword evidence="10" id="KW-0902">Two-component regulatory system</keyword>
<dbReference type="Gene3D" id="3.30.450.20">
    <property type="entry name" value="PAS domain"/>
    <property type="match status" value="1"/>
</dbReference>
<dbReference type="InterPro" id="IPR004358">
    <property type="entry name" value="Sig_transdc_His_kin-like_C"/>
</dbReference>
<evidence type="ECO:0000256" key="1">
    <source>
        <dbReference type="ARBA" id="ARBA00000085"/>
    </source>
</evidence>
<dbReference type="AlphaFoldDB" id="A0A402AIM8"/>
<dbReference type="InterPro" id="IPR005467">
    <property type="entry name" value="His_kinase_dom"/>
</dbReference>
<keyword evidence="11" id="KW-0472">Membrane</keyword>
<dbReference type="Pfam" id="PF02518">
    <property type="entry name" value="HATPase_c"/>
    <property type="match status" value="1"/>
</dbReference>
<comment type="caution">
    <text evidence="13">The sequence shown here is derived from an EMBL/GenBank/DDBJ whole genome shotgun (WGS) entry which is preliminary data.</text>
</comment>
<feature type="domain" description="Histidine kinase" evidence="12">
    <location>
        <begin position="136"/>
        <end position="362"/>
    </location>
</feature>
<dbReference type="GO" id="GO:0005524">
    <property type="term" value="F:ATP binding"/>
    <property type="evidence" value="ECO:0007669"/>
    <property type="project" value="UniProtKB-KW"/>
</dbReference>
<dbReference type="InterPro" id="IPR050351">
    <property type="entry name" value="BphY/WalK/GraS-like"/>
</dbReference>
<evidence type="ECO:0000259" key="12">
    <source>
        <dbReference type="PROSITE" id="PS50109"/>
    </source>
</evidence>
<dbReference type="EMBL" id="BIFS01000001">
    <property type="protein sequence ID" value="GCE18913.1"/>
    <property type="molecule type" value="Genomic_DNA"/>
</dbReference>
<comment type="catalytic activity">
    <reaction evidence="1">
        <text>ATP + protein L-histidine = ADP + protein N-phospho-L-histidine.</text>
        <dbReference type="EC" id="2.7.13.3"/>
    </reaction>
</comment>
<accession>A0A402AIM8</accession>
<evidence type="ECO:0000256" key="5">
    <source>
        <dbReference type="ARBA" id="ARBA00022553"/>
    </source>
</evidence>
<evidence type="ECO:0000256" key="4">
    <source>
        <dbReference type="ARBA" id="ARBA00022475"/>
    </source>
</evidence>
<keyword evidence="7" id="KW-0547">Nucleotide-binding</keyword>
<dbReference type="SUPFAM" id="SSF55874">
    <property type="entry name" value="ATPase domain of HSP90 chaperone/DNA topoisomerase II/histidine kinase"/>
    <property type="match status" value="1"/>
</dbReference>
<dbReference type="Gene3D" id="1.10.287.130">
    <property type="match status" value="1"/>
</dbReference>
<dbReference type="EC" id="2.7.13.3" evidence="3"/>
<reference evidence="14" key="1">
    <citation type="submission" date="2018-12" db="EMBL/GenBank/DDBJ databases">
        <title>Tengunoibacter tsumagoiensis gen. nov., sp. nov., Dictyobacter kobayashii sp. nov., D. alpinus sp. nov., and D. joshuensis sp. nov. and description of Dictyobacteraceae fam. nov. within the order Ktedonobacterales isolated from Tengu-no-mugimeshi.</title>
        <authorList>
            <person name="Wang C.M."/>
            <person name="Zheng Y."/>
            <person name="Sakai Y."/>
            <person name="Toyoda A."/>
            <person name="Minakuchi Y."/>
            <person name="Abe K."/>
            <person name="Yokota A."/>
            <person name="Yabe S."/>
        </authorList>
    </citation>
    <scope>NUCLEOTIDE SEQUENCE [LARGE SCALE GENOMIC DNA]</scope>
    <source>
        <strain evidence="14">Uno11</strain>
    </source>
</reference>
<comment type="subcellular location">
    <subcellularLocation>
        <location evidence="2">Cell membrane</location>
    </subcellularLocation>
</comment>
<protein>
    <recommendedName>
        <fullName evidence="3">histidine kinase</fullName>
        <ecNumber evidence="3">2.7.13.3</ecNumber>
    </recommendedName>
</protein>
<keyword evidence="8" id="KW-0418">Kinase</keyword>
<dbReference type="Gene3D" id="3.30.565.10">
    <property type="entry name" value="Histidine kinase-like ATPase, C-terminal domain"/>
    <property type="match status" value="1"/>
</dbReference>
<evidence type="ECO:0000256" key="10">
    <source>
        <dbReference type="ARBA" id="ARBA00023012"/>
    </source>
</evidence>
<proteinExistence type="predicted"/>
<dbReference type="InterPro" id="IPR036890">
    <property type="entry name" value="HATPase_C_sf"/>
</dbReference>
<dbReference type="OrthoDB" id="9813151at2"/>
<dbReference type="FunFam" id="3.30.565.10:FF:000006">
    <property type="entry name" value="Sensor histidine kinase WalK"/>
    <property type="match status" value="1"/>
</dbReference>
<keyword evidence="5" id="KW-0597">Phosphoprotein</keyword>
<evidence type="ECO:0000256" key="7">
    <source>
        <dbReference type="ARBA" id="ARBA00022741"/>
    </source>
</evidence>
<gene>
    <name evidence="13" type="ORF">KDK_27130</name>
</gene>
<dbReference type="InterPro" id="IPR003661">
    <property type="entry name" value="HisK_dim/P_dom"/>
</dbReference>
<evidence type="ECO:0000256" key="11">
    <source>
        <dbReference type="ARBA" id="ARBA00023136"/>
    </source>
</evidence>
<dbReference type="GO" id="GO:0000155">
    <property type="term" value="F:phosphorelay sensor kinase activity"/>
    <property type="evidence" value="ECO:0007669"/>
    <property type="project" value="InterPro"/>
</dbReference>
<dbReference type="SMART" id="SM00388">
    <property type="entry name" value="HisKA"/>
    <property type="match status" value="1"/>
</dbReference>
<evidence type="ECO:0000313" key="13">
    <source>
        <dbReference type="EMBL" id="GCE18913.1"/>
    </source>
</evidence>
<dbReference type="PANTHER" id="PTHR45453">
    <property type="entry name" value="PHOSPHATE REGULON SENSOR PROTEIN PHOR"/>
    <property type="match status" value="1"/>
</dbReference>
<dbReference type="FunFam" id="1.10.287.130:FF:000008">
    <property type="entry name" value="Two-component sensor histidine kinase"/>
    <property type="match status" value="1"/>
</dbReference>
<evidence type="ECO:0000256" key="6">
    <source>
        <dbReference type="ARBA" id="ARBA00022679"/>
    </source>
</evidence>
<name>A0A402AIM8_9CHLR</name>
<evidence type="ECO:0000256" key="8">
    <source>
        <dbReference type="ARBA" id="ARBA00022777"/>
    </source>
</evidence>
<dbReference type="InterPro" id="IPR036097">
    <property type="entry name" value="HisK_dim/P_sf"/>
</dbReference>
<dbReference type="PANTHER" id="PTHR45453:SF1">
    <property type="entry name" value="PHOSPHATE REGULON SENSOR PROTEIN PHOR"/>
    <property type="match status" value="1"/>
</dbReference>
<keyword evidence="6" id="KW-0808">Transferase</keyword>
<evidence type="ECO:0000256" key="3">
    <source>
        <dbReference type="ARBA" id="ARBA00012438"/>
    </source>
</evidence>
<dbReference type="SMART" id="SM00387">
    <property type="entry name" value="HATPase_c"/>
    <property type="match status" value="1"/>
</dbReference>
<keyword evidence="4" id="KW-1003">Cell membrane</keyword>
<evidence type="ECO:0000256" key="2">
    <source>
        <dbReference type="ARBA" id="ARBA00004236"/>
    </source>
</evidence>
<dbReference type="InterPro" id="IPR003594">
    <property type="entry name" value="HATPase_dom"/>
</dbReference>
<dbReference type="CDD" id="cd00082">
    <property type="entry name" value="HisKA"/>
    <property type="match status" value="1"/>
</dbReference>
<dbReference type="PRINTS" id="PR00344">
    <property type="entry name" value="BCTRLSENSOR"/>
</dbReference>
<dbReference type="Proteomes" id="UP000287188">
    <property type="component" value="Unassembled WGS sequence"/>
</dbReference>
<sequence length="373" mass="41763">MNTDQTGINFRVLSRSMLEATPLPTFVIDRNSEILYCNQRGLNLYTPMQWKPGLRLNQVIRNQAIIQLVQSSINSNTQQNGQYEQGNSDIAWKVTVSPVVHQENFTGSEYRYFAVIIEDMTEARHIERIQRDFIANISHELRTPLTSVRLLAETLEDTIDTDTEKAQEFVEKIENEVQYLSELVAELLELSRIESGQTLMTIEPIGAERLVREVMARMLPLAQRHRVQLITDIHQGGTLVAADSKQITRVLVNLVHNAIKFTPSGGQIIIGTSLQTDQHTQRFFVKDTGVGIRAEELSRIFERFYKTDRARAKAGYIGPGGGGTGLGLAIARHVVETHSGRITAQSTPGEGSTFTFTLPVAIQSDTNEAEQSQ</sequence>
<keyword evidence="9" id="KW-0067">ATP-binding</keyword>
<dbReference type="RefSeq" id="WP_126550545.1">
    <property type="nucleotide sequence ID" value="NZ_BIFS01000001.1"/>
</dbReference>
<keyword evidence="14" id="KW-1185">Reference proteome</keyword>
<dbReference type="SUPFAM" id="SSF47384">
    <property type="entry name" value="Homodimeric domain of signal transducing histidine kinase"/>
    <property type="match status" value="1"/>
</dbReference>